<name>A0A1M6Z8D0_9BRAD</name>
<evidence type="ECO:0000313" key="3">
    <source>
        <dbReference type="Proteomes" id="UP000189935"/>
    </source>
</evidence>
<proteinExistence type="predicted"/>
<keyword evidence="1" id="KW-0732">Signal</keyword>
<dbReference type="EMBL" id="LT670844">
    <property type="protein sequence ID" value="SHL26701.1"/>
    <property type="molecule type" value="Genomic_DNA"/>
</dbReference>
<feature type="signal peptide" evidence="1">
    <location>
        <begin position="1"/>
        <end position="31"/>
    </location>
</feature>
<feature type="chain" id="PRO_5012613051" description="Outer membrane immunogenic protein" evidence="1">
    <location>
        <begin position="32"/>
        <end position="96"/>
    </location>
</feature>
<reference evidence="2 3" key="1">
    <citation type="submission" date="2016-11" db="EMBL/GenBank/DDBJ databases">
        <authorList>
            <person name="Jaros S."/>
            <person name="Januszkiewicz K."/>
            <person name="Wedrychowicz H."/>
        </authorList>
    </citation>
    <scope>NUCLEOTIDE SEQUENCE [LARGE SCALE GENOMIC DNA]</scope>
    <source>
        <strain evidence="2 3">GAS499</strain>
    </source>
</reference>
<evidence type="ECO:0000313" key="2">
    <source>
        <dbReference type="EMBL" id="SHL26701.1"/>
    </source>
</evidence>
<organism evidence="2 3">
    <name type="scientific">Bradyrhizobium lablabi</name>
    <dbReference type="NCBI Taxonomy" id="722472"/>
    <lineage>
        <taxon>Bacteria</taxon>
        <taxon>Pseudomonadati</taxon>
        <taxon>Pseudomonadota</taxon>
        <taxon>Alphaproteobacteria</taxon>
        <taxon>Hyphomicrobiales</taxon>
        <taxon>Nitrobacteraceae</taxon>
        <taxon>Bradyrhizobium</taxon>
    </lineage>
</organism>
<protein>
    <recommendedName>
        <fullName evidence="4">Outer membrane immunogenic protein</fullName>
    </recommendedName>
</protein>
<gene>
    <name evidence="2" type="ORF">SAMN05444159_5470</name>
</gene>
<evidence type="ECO:0008006" key="4">
    <source>
        <dbReference type="Google" id="ProtNLM"/>
    </source>
</evidence>
<accession>A0A1M6Z8D0</accession>
<evidence type="ECO:0000256" key="1">
    <source>
        <dbReference type="SAM" id="SignalP"/>
    </source>
</evidence>
<sequence length="96" mass="10150">MRDFHPIRSYLRSLLLGAPLAALVGVAAVPAADLTPKTYVKAPPAPSPAYDWTGFYAGVNMGYGAASDPLHMSFRSGPGPGRQLFGSSIRLRFGEA</sequence>
<dbReference type="Proteomes" id="UP000189935">
    <property type="component" value="Chromosome I"/>
</dbReference>
<dbReference type="AlphaFoldDB" id="A0A1M6Z8D0"/>